<evidence type="ECO:0000256" key="7">
    <source>
        <dbReference type="SAM" id="SignalP"/>
    </source>
</evidence>
<dbReference type="Pfam" id="PF01435">
    <property type="entry name" value="Peptidase_M48"/>
    <property type="match status" value="1"/>
</dbReference>
<feature type="signal peptide" evidence="7">
    <location>
        <begin position="1"/>
        <end position="29"/>
    </location>
</feature>
<organism evidence="9 10">
    <name type="scientific">Candidatus Marimicrobium litorale</name>
    <dbReference type="NCBI Taxonomy" id="2518991"/>
    <lineage>
        <taxon>Bacteria</taxon>
        <taxon>Pseudomonadati</taxon>
        <taxon>Pseudomonadota</taxon>
        <taxon>Gammaproteobacteria</taxon>
        <taxon>Cellvibrionales</taxon>
        <taxon>Halieaceae</taxon>
        <taxon>Marimicrobium</taxon>
    </lineage>
</organism>
<sequence>MTKRGRLLGTLLLAALPLLHGCVSNPATGAKMHQEMLAQDAVYDDPELQAYINRIGQRLVANSDKPTMAFTFTVVDSPDINAFALPGGYIYVNRGLLAYLENEAELAGVLGHEIGHVTANHHGRQQGAAVTNTIVANTAYILTGSGDLAAASNMYGNELISGFGREMELEADGLGAEYMYESGYDPESLLEVIGALKNQQNFQRVKAKNGGAGRATYHGLYATHPRNDQRLRKVVSTAAELDTDTYTEDPSVPGEFRRHIEGLVWGDSVQSSRSSDRYYHNKLAFTFTQPPGWSVNAGSRAIVASAADGSAELNITVRRREPASTPRKVLETSAGGVINDGEALDQAGLKGFTALSSSTTGTRRLAVIDYRNLSYLFDGEARNFSSQDSTLLEMIESFRPMHPQEQRASSGSHVHYIQVPRGATLASLAAGMRIPDAEAQLRLLNDFYPRGEPRTGDWIKIIR</sequence>
<gene>
    <name evidence="9" type="ORF">EYC82_16485</name>
</gene>
<keyword evidence="3" id="KW-0479">Metal-binding</keyword>
<dbReference type="RefSeq" id="WP_279250730.1">
    <property type="nucleotide sequence ID" value="NZ_SHNO01000002.1"/>
</dbReference>
<dbReference type="PANTHER" id="PTHR22726:SF24">
    <property type="entry name" value="M48 FAMILY METALLOPEPTIDASE"/>
    <property type="match status" value="1"/>
</dbReference>
<keyword evidence="5" id="KW-0862">Zinc</keyword>
<evidence type="ECO:0000256" key="5">
    <source>
        <dbReference type="ARBA" id="ARBA00022833"/>
    </source>
</evidence>
<accession>A0ABT3T9H7</accession>
<evidence type="ECO:0000256" key="3">
    <source>
        <dbReference type="ARBA" id="ARBA00022723"/>
    </source>
</evidence>
<evidence type="ECO:0000256" key="4">
    <source>
        <dbReference type="ARBA" id="ARBA00022801"/>
    </source>
</evidence>
<name>A0ABT3T9H7_9GAMM</name>
<keyword evidence="4" id="KW-0378">Hydrolase</keyword>
<comment type="caution">
    <text evidence="9">The sequence shown here is derived from an EMBL/GenBank/DDBJ whole genome shotgun (WGS) entry which is preliminary data.</text>
</comment>
<dbReference type="InterPro" id="IPR051156">
    <property type="entry name" value="Mito/Outer_Membr_Metalloprot"/>
</dbReference>
<feature type="chain" id="PRO_5045292379" evidence="7">
    <location>
        <begin position="30"/>
        <end position="463"/>
    </location>
</feature>
<evidence type="ECO:0000256" key="6">
    <source>
        <dbReference type="ARBA" id="ARBA00023049"/>
    </source>
</evidence>
<reference evidence="9" key="1">
    <citation type="submission" date="2019-02" db="EMBL/GenBank/DDBJ databases">
        <authorList>
            <person name="Li S.-H."/>
        </authorList>
    </citation>
    <scope>NUCLEOTIDE SEQUENCE</scope>
    <source>
        <strain evidence="9">IMCC11814</strain>
    </source>
</reference>
<proteinExistence type="predicted"/>
<keyword evidence="2" id="KW-0645">Protease</keyword>
<evidence type="ECO:0000256" key="2">
    <source>
        <dbReference type="ARBA" id="ARBA00022670"/>
    </source>
</evidence>
<comment type="cofactor">
    <cofactor evidence="1">
        <name>Zn(2+)</name>
        <dbReference type="ChEBI" id="CHEBI:29105"/>
    </cofactor>
</comment>
<evidence type="ECO:0000313" key="10">
    <source>
        <dbReference type="Proteomes" id="UP001143304"/>
    </source>
</evidence>
<evidence type="ECO:0000259" key="8">
    <source>
        <dbReference type="Pfam" id="PF01435"/>
    </source>
</evidence>
<dbReference type="Gene3D" id="3.30.2010.10">
    <property type="entry name" value="Metalloproteases ('zincins'), catalytic domain"/>
    <property type="match status" value="1"/>
</dbReference>
<keyword evidence="7" id="KW-0732">Signal</keyword>
<feature type="domain" description="Peptidase M48" evidence="8">
    <location>
        <begin position="47"/>
        <end position="236"/>
    </location>
</feature>
<evidence type="ECO:0000256" key="1">
    <source>
        <dbReference type="ARBA" id="ARBA00001947"/>
    </source>
</evidence>
<dbReference type="InterPro" id="IPR001915">
    <property type="entry name" value="Peptidase_M48"/>
</dbReference>
<keyword evidence="6" id="KW-0482">Metalloprotease</keyword>
<protein>
    <submittedName>
        <fullName evidence="9">Peptidase M48</fullName>
    </submittedName>
</protein>
<dbReference type="EMBL" id="SHNO01000002">
    <property type="protein sequence ID" value="MCX2978943.1"/>
    <property type="molecule type" value="Genomic_DNA"/>
</dbReference>
<evidence type="ECO:0000313" key="9">
    <source>
        <dbReference type="EMBL" id="MCX2978943.1"/>
    </source>
</evidence>
<dbReference type="PANTHER" id="PTHR22726">
    <property type="entry name" value="METALLOENDOPEPTIDASE OMA1"/>
    <property type="match status" value="1"/>
</dbReference>
<dbReference type="CDD" id="cd07333">
    <property type="entry name" value="M48C_bepA_like"/>
    <property type="match status" value="1"/>
</dbReference>
<dbReference type="Proteomes" id="UP001143304">
    <property type="component" value="Unassembled WGS sequence"/>
</dbReference>
<keyword evidence="10" id="KW-1185">Reference proteome</keyword>